<feature type="domain" description="Methyltransferase" evidence="1">
    <location>
        <begin position="38"/>
        <end position="132"/>
    </location>
</feature>
<organism evidence="2 3">
    <name type="scientific">Phycicoccus elongatus Lp2</name>
    <dbReference type="NCBI Taxonomy" id="1193181"/>
    <lineage>
        <taxon>Bacteria</taxon>
        <taxon>Bacillati</taxon>
        <taxon>Actinomycetota</taxon>
        <taxon>Actinomycetes</taxon>
        <taxon>Micrococcales</taxon>
        <taxon>Intrasporangiaceae</taxon>
        <taxon>Phycicoccus</taxon>
    </lineage>
</organism>
<sequence length="201" mass="21589">MEAADWDARYAATDLVWSAAPNVWVEELVSGMPPGRALDIAAGEGRNALWLVEQGWEVEAVDFSPVAVQRVADLAAGRLGERASRLTAVVGDATALVGEGDRDLVVFCYLHLPRDEWDAVIAAGLRACRPGGTVLVIGHARRNLLEGVGGPQDPAILLDPEHVVASVEGLPVVVERAELRQRVVPDADRPALDTVVLLRRR</sequence>
<evidence type="ECO:0000259" key="1">
    <source>
        <dbReference type="Pfam" id="PF13649"/>
    </source>
</evidence>
<proteinExistence type="predicted"/>
<dbReference type="EMBL" id="CAIZ01000165">
    <property type="protein sequence ID" value="CCH71368.1"/>
    <property type="molecule type" value="Genomic_DNA"/>
</dbReference>
<keyword evidence="3" id="KW-1185">Reference proteome</keyword>
<dbReference type="Pfam" id="PF13649">
    <property type="entry name" value="Methyltransf_25"/>
    <property type="match status" value="1"/>
</dbReference>
<protein>
    <submittedName>
        <fullName evidence="2">Methyltransferase type 12</fullName>
    </submittedName>
</protein>
<name>N0E309_9MICO</name>
<dbReference type="STRING" id="1193181.BN10_910009"/>
<dbReference type="Proteomes" id="UP000013167">
    <property type="component" value="Unassembled WGS sequence"/>
</dbReference>
<dbReference type="GO" id="GO:0008168">
    <property type="term" value="F:methyltransferase activity"/>
    <property type="evidence" value="ECO:0007669"/>
    <property type="project" value="UniProtKB-KW"/>
</dbReference>
<dbReference type="GO" id="GO:0032259">
    <property type="term" value="P:methylation"/>
    <property type="evidence" value="ECO:0007669"/>
    <property type="project" value="UniProtKB-KW"/>
</dbReference>
<dbReference type="AlphaFoldDB" id="N0E309"/>
<dbReference type="SUPFAM" id="SSF53335">
    <property type="entry name" value="S-adenosyl-L-methionine-dependent methyltransferases"/>
    <property type="match status" value="1"/>
</dbReference>
<keyword evidence="2" id="KW-0489">Methyltransferase</keyword>
<evidence type="ECO:0000313" key="2">
    <source>
        <dbReference type="EMBL" id="CCH71368.1"/>
    </source>
</evidence>
<dbReference type="Gene3D" id="3.40.50.150">
    <property type="entry name" value="Vaccinia Virus protein VP39"/>
    <property type="match status" value="1"/>
</dbReference>
<accession>N0E309</accession>
<dbReference type="InterPro" id="IPR029063">
    <property type="entry name" value="SAM-dependent_MTases_sf"/>
</dbReference>
<dbReference type="RefSeq" id="WP_010851195.1">
    <property type="nucleotide sequence ID" value="NZ_HF570956.1"/>
</dbReference>
<dbReference type="CDD" id="cd02440">
    <property type="entry name" value="AdoMet_MTases"/>
    <property type="match status" value="1"/>
</dbReference>
<dbReference type="eggNOG" id="COG0500">
    <property type="taxonomic scope" value="Bacteria"/>
</dbReference>
<keyword evidence="2" id="KW-0808">Transferase</keyword>
<dbReference type="HOGENOM" id="CLU_056435_0_1_11"/>
<evidence type="ECO:0000313" key="3">
    <source>
        <dbReference type="Proteomes" id="UP000013167"/>
    </source>
</evidence>
<dbReference type="OrthoDB" id="9786503at2"/>
<comment type="caution">
    <text evidence="2">The sequence shown here is derived from an EMBL/GenBank/DDBJ whole genome shotgun (WGS) entry which is preliminary data.</text>
</comment>
<dbReference type="InterPro" id="IPR041698">
    <property type="entry name" value="Methyltransf_25"/>
</dbReference>
<reference evidence="2 3" key="1">
    <citation type="journal article" date="2013" name="ISME J.">
        <title>A metabolic model for members of the genus Tetrasphaera involved in enhanced biological phosphorus removal.</title>
        <authorList>
            <person name="Kristiansen R."/>
            <person name="Nguyen H.T.T."/>
            <person name="Saunders A.M."/>
            <person name="Nielsen J.L."/>
            <person name="Wimmer R."/>
            <person name="Le V.Q."/>
            <person name="McIlroy S.J."/>
            <person name="Petrovski S."/>
            <person name="Seviour R.J."/>
            <person name="Calteau A."/>
            <person name="Nielsen K.L."/>
            <person name="Nielsen P.H."/>
        </authorList>
    </citation>
    <scope>NUCLEOTIDE SEQUENCE [LARGE SCALE GENOMIC DNA]</scope>
    <source>
        <strain evidence="2 3">Lp2</strain>
    </source>
</reference>
<gene>
    <name evidence="2" type="ORF">BN10_910009</name>
</gene>